<comment type="caution">
    <text evidence="3">The sequence shown here is derived from an EMBL/GenBank/DDBJ whole genome shotgun (WGS) entry which is preliminary data.</text>
</comment>
<dbReference type="Gene3D" id="3.80.10.10">
    <property type="entry name" value="Ribonuclease Inhibitor"/>
    <property type="match status" value="1"/>
</dbReference>
<gene>
    <name evidence="3" type="ORF">HINF_LOCUS16013</name>
    <name evidence="4" type="ORF">HINF_LOCUS62248</name>
</gene>
<keyword evidence="2" id="KW-0677">Repeat</keyword>
<dbReference type="SMART" id="SM00365">
    <property type="entry name" value="LRR_SD22"/>
    <property type="match status" value="6"/>
</dbReference>
<dbReference type="EMBL" id="CATOUU010000391">
    <property type="protein sequence ID" value="CAI9928368.1"/>
    <property type="molecule type" value="Genomic_DNA"/>
</dbReference>
<keyword evidence="1" id="KW-0433">Leucine-rich repeat</keyword>
<dbReference type="SUPFAM" id="SSF52058">
    <property type="entry name" value="L domain-like"/>
    <property type="match status" value="1"/>
</dbReference>
<accession>A0AA86NZQ8</accession>
<dbReference type="PROSITE" id="PS51450">
    <property type="entry name" value="LRR"/>
    <property type="match status" value="4"/>
</dbReference>
<reference evidence="4 5" key="2">
    <citation type="submission" date="2024-07" db="EMBL/GenBank/DDBJ databases">
        <authorList>
            <person name="Akdeniz Z."/>
        </authorList>
    </citation>
    <scope>NUCLEOTIDE SEQUENCE [LARGE SCALE GENOMIC DNA]</scope>
</reference>
<dbReference type="Proteomes" id="UP001642409">
    <property type="component" value="Unassembled WGS sequence"/>
</dbReference>
<dbReference type="InterPro" id="IPR025875">
    <property type="entry name" value="Leu-rich_rpt_4"/>
</dbReference>
<name>A0AA86NZQ8_9EUKA</name>
<protein>
    <submittedName>
        <fullName evidence="3">Leucine-rich repeat domain-containing protein</fullName>
    </submittedName>
    <submittedName>
        <fullName evidence="4">Leucine-rich_repeat domain-containing protein</fullName>
    </submittedName>
</protein>
<dbReference type="InterPro" id="IPR032675">
    <property type="entry name" value="LRR_dom_sf"/>
</dbReference>
<dbReference type="PANTHER" id="PTHR46652:SF3">
    <property type="entry name" value="LEUCINE-RICH REPEAT-CONTAINING PROTEIN 9"/>
    <property type="match status" value="1"/>
</dbReference>
<dbReference type="PANTHER" id="PTHR46652">
    <property type="entry name" value="LEUCINE-RICH REPEAT AND IQ DOMAIN-CONTAINING PROTEIN 1-RELATED"/>
    <property type="match status" value="1"/>
</dbReference>
<dbReference type="AlphaFoldDB" id="A0AA86NZQ8"/>
<evidence type="ECO:0000313" key="5">
    <source>
        <dbReference type="Proteomes" id="UP001642409"/>
    </source>
</evidence>
<sequence>MKQNYVIRSQEDLLNHFGYSKKLQIHGLQQMKDYLQMNVPPEVWEDASNKNLLSFSQEFVLKATKFTLNCREIEHIYLISFLTNLTELNLSSNNISNISSISKLTNLRTLDLNINSIEDISALQSLTDLIFLDLFNNKLTSYTLALPDLVELKLGDNKLEDKFGLQHSPKLQSLHLNKTEITNLLTIPHQLFGLKVLQLSQNNLTEISYLSNFVDLQYLDLSYNRQLQNIEPLKFCTQLAELFICETNVSDIWPLQFMINLKTLDMAHTKVVDLHPLQYLYKLVEIDTYDACIIDVSPLSKLTQLKYLTLTKNKITNADTLQHNKNFSEYDISDQEVPTPDELTFYNKILSVHSSHKQIRKIQAENRVSKFRESMTRQKEFIKFKIKEQIRAANQKIEIWVQFIQNSNDYQ</sequence>
<dbReference type="SMART" id="SM00369">
    <property type="entry name" value="LRR_TYP"/>
    <property type="match status" value="5"/>
</dbReference>
<dbReference type="EMBL" id="CAXDID020000379">
    <property type="protein sequence ID" value="CAL6084527.1"/>
    <property type="molecule type" value="Genomic_DNA"/>
</dbReference>
<dbReference type="InterPro" id="IPR003591">
    <property type="entry name" value="Leu-rich_rpt_typical-subtyp"/>
</dbReference>
<proteinExistence type="predicted"/>
<dbReference type="Pfam" id="PF12799">
    <property type="entry name" value="LRR_4"/>
    <property type="match status" value="2"/>
</dbReference>
<dbReference type="InterPro" id="IPR001611">
    <property type="entry name" value="Leu-rich_rpt"/>
</dbReference>
<evidence type="ECO:0000313" key="3">
    <source>
        <dbReference type="EMBL" id="CAI9928368.1"/>
    </source>
</evidence>
<reference evidence="3" key="1">
    <citation type="submission" date="2023-06" db="EMBL/GenBank/DDBJ databases">
        <authorList>
            <person name="Kurt Z."/>
        </authorList>
    </citation>
    <scope>NUCLEOTIDE SEQUENCE</scope>
</reference>
<keyword evidence="5" id="KW-1185">Reference proteome</keyword>
<evidence type="ECO:0000256" key="1">
    <source>
        <dbReference type="ARBA" id="ARBA00022614"/>
    </source>
</evidence>
<evidence type="ECO:0000256" key="2">
    <source>
        <dbReference type="ARBA" id="ARBA00022737"/>
    </source>
</evidence>
<dbReference type="InterPro" id="IPR050836">
    <property type="entry name" value="SDS22/Internalin_LRR"/>
</dbReference>
<evidence type="ECO:0000313" key="4">
    <source>
        <dbReference type="EMBL" id="CAL6084527.1"/>
    </source>
</evidence>
<organism evidence="3">
    <name type="scientific">Hexamita inflata</name>
    <dbReference type="NCBI Taxonomy" id="28002"/>
    <lineage>
        <taxon>Eukaryota</taxon>
        <taxon>Metamonada</taxon>
        <taxon>Diplomonadida</taxon>
        <taxon>Hexamitidae</taxon>
        <taxon>Hexamitinae</taxon>
        <taxon>Hexamita</taxon>
    </lineage>
</organism>